<dbReference type="Proteomes" id="UP000030647">
    <property type="component" value="Unassembled WGS sequence"/>
</dbReference>
<evidence type="ECO:0000313" key="1">
    <source>
        <dbReference type="EMBL" id="ERL64009.1"/>
    </source>
</evidence>
<accession>U4TIK1</accession>
<evidence type="ECO:0008006" key="3">
    <source>
        <dbReference type="Google" id="ProtNLM"/>
    </source>
</evidence>
<dbReference type="Pfam" id="PF05595">
    <property type="entry name" value="DUF771"/>
    <property type="match status" value="1"/>
</dbReference>
<dbReference type="eggNOG" id="COG4707">
    <property type="taxonomic scope" value="Bacteria"/>
</dbReference>
<proteinExistence type="predicted"/>
<organism evidence="1 2">
    <name type="scientific">Schleiferilactobacillus shenzhenensis LY-73</name>
    <dbReference type="NCBI Taxonomy" id="1231336"/>
    <lineage>
        <taxon>Bacteria</taxon>
        <taxon>Bacillati</taxon>
        <taxon>Bacillota</taxon>
        <taxon>Bacilli</taxon>
        <taxon>Lactobacillales</taxon>
        <taxon>Lactobacillaceae</taxon>
        <taxon>Schleiferilactobacillus</taxon>
    </lineage>
</organism>
<evidence type="ECO:0000313" key="2">
    <source>
        <dbReference type="Proteomes" id="UP000030647"/>
    </source>
</evidence>
<dbReference type="STRING" id="1231336.L248_1656"/>
<name>U4TIK1_9LACO</name>
<dbReference type="EMBL" id="KI271606">
    <property type="protein sequence ID" value="ERL64009.1"/>
    <property type="molecule type" value="Genomic_DNA"/>
</dbReference>
<reference evidence="2" key="1">
    <citation type="journal article" date="2013" name="Genome Announc.">
        <title>Whole-Genome Sequencing of Lactobacillus shenzhenensis Strain LY-73T.</title>
        <authorList>
            <person name="Lin Z."/>
            <person name="Liu Z."/>
            <person name="Yang R."/>
            <person name="Zou Y."/>
            <person name="Wan D."/>
            <person name="Chen J."/>
            <person name="Guo M."/>
            <person name="Zhao J."/>
            <person name="Fang C."/>
            <person name="Yang R."/>
            <person name="Liu F."/>
        </authorList>
    </citation>
    <scope>NUCLEOTIDE SEQUENCE [LARGE SCALE GENOMIC DNA]</scope>
    <source>
        <strain evidence="2">LY-73</strain>
    </source>
</reference>
<keyword evidence="2" id="KW-1185">Reference proteome</keyword>
<gene>
    <name evidence="1" type="ORF">L248_1656</name>
</gene>
<dbReference type="AlphaFoldDB" id="U4TIK1"/>
<dbReference type="HOGENOM" id="CLU_159117_1_0_9"/>
<sequence length="98" mass="11691">MPADQVIISREEYDRLVKLADTRQWWTMPDLVARYHMDAQWFANTIFKTERFRKLLRGQCVMYPREGVKGYTCEPVAFGDFMEKYFPEIARQAMKGSK</sequence>
<protein>
    <recommendedName>
        <fullName evidence="3">DUF771 domain-containing protein</fullName>
    </recommendedName>
</protein>
<dbReference type="InterPro" id="IPR008489">
    <property type="entry name" value="DUF771"/>
</dbReference>